<dbReference type="InterPro" id="IPR039367">
    <property type="entry name" value="Och1-like"/>
</dbReference>
<proteinExistence type="inferred from homology"/>
<name>A0A3M7MFB8_9PLEO</name>
<evidence type="ECO:0000313" key="3">
    <source>
        <dbReference type="Proteomes" id="UP000265663"/>
    </source>
</evidence>
<dbReference type="GO" id="GO:0006487">
    <property type="term" value="P:protein N-linked glycosylation"/>
    <property type="evidence" value="ECO:0007669"/>
    <property type="project" value="TreeGrafter"/>
</dbReference>
<evidence type="ECO:0000313" key="2">
    <source>
        <dbReference type="EMBL" id="RMZ73142.1"/>
    </source>
</evidence>
<comment type="similarity">
    <text evidence="1">Belongs to the glycosyltransferase 32 family.</text>
</comment>
<dbReference type="Pfam" id="PF04488">
    <property type="entry name" value="Gly_transf_sug"/>
    <property type="match status" value="1"/>
</dbReference>
<keyword evidence="2" id="KW-0808">Transferase</keyword>
<accession>A0A3M7MFB8</accession>
<sequence>MSYRYESLNKTTGDRFVQTRFCDDEAIQRTYKRIQEDWIVRSDFLRYLVLLKEGGVYTDKDTEPAIPIDEWVPPRFRGRTNIVVGIEQDKRLGLPLWKDLPWTVQLAQFTILTKPNHPILRKAVNHVIENMSQFLQEHDLDDGVPELFFHDVITLTGPRVFTSAVFDYIFEHTGLRLNGNELSNIAAPVLIADVLILPVNSFSSAAPWHRHLDFSGDVLSVHKWMSSWVPSHPHKFPVEEFYVT</sequence>
<keyword evidence="2" id="KW-0328">Glycosyltransferase</keyword>
<dbReference type="InterPro" id="IPR029044">
    <property type="entry name" value="Nucleotide-diphossugar_trans"/>
</dbReference>
<dbReference type="PANTHER" id="PTHR31834:SF8">
    <property type="entry name" value="TRANSFERASE, PUTATIVE (AFU_ORTHOLOGUE AFUA_6G14040)-RELATED"/>
    <property type="match status" value="1"/>
</dbReference>
<dbReference type="OrthoDB" id="409543at2759"/>
<reference evidence="2 3" key="1">
    <citation type="journal article" date="2014" name="PLoS ONE">
        <title>De novo Genome Assembly of the Fungal Plant Pathogen Pyrenophora semeniperda.</title>
        <authorList>
            <person name="Soliai M.M."/>
            <person name="Meyer S.E."/>
            <person name="Udall J.A."/>
            <person name="Elzinga D.E."/>
            <person name="Hermansen R.A."/>
            <person name="Bodily P.M."/>
            <person name="Hart A.A."/>
            <person name="Coleman C.E."/>
        </authorList>
    </citation>
    <scope>NUCLEOTIDE SEQUENCE [LARGE SCALE GENOMIC DNA]</scope>
    <source>
        <strain evidence="2 3">CCB06</strain>
        <tissue evidence="2">Mycelium</tissue>
    </source>
</reference>
<keyword evidence="3" id="KW-1185">Reference proteome</keyword>
<dbReference type="InterPro" id="IPR007577">
    <property type="entry name" value="GlycoTrfase_DXD_sugar-bd_CS"/>
</dbReference>
<protein>
    <submittedName>
        <fullName evidence="2">Initiation-specific alpha-16-mannosyltransferase</fullName>
    </submittedName>
</protein>
<gene>
    <name evidence="2" type="ORF">GMOD_00009661</name>
</gene>
<dbReference type="EMBL" id="KE747838">
    <property type="protein sequence ID" value="RMZ73142.1"/>
    <property type="molecule type" value="Genomic_DNA"/>
</dbReference>
<dbReference type="PANTHER" id="PTHR31834">
    <property type="entry name" value="INITIATION-SPECIFIC ALPHA-1,6-MANNOSYLTRANSFERASE"/>
    <property type="match status" value="1"/>
</dbReference>
<dbReference type="Gene3D" id="3.90.550.20">
    <property type="match status" value="1"/>
</dbReference>
<dbReference type="GO" id="GO:0000136">
    <property type="term" value="C:mannan polymerase complex"/>
    <property type="evidence" value="ECO:0007669"/>
    <property type="project" value="TreeGrafter"/>
</dbReference>
<dbReference type="SUPFAM" id="SSF53448">
    <property type="entry name" value="Nucleotide-diphospho-sugar transferases"/>
    <property type="match status" value="1"/>
</dbReference>
<dbReference type="Proteomes" id="UP000265663">
    <property type="component" value="Unassembled WGS sequence"/>
</dbReference>
<dbReference type="AlphaFoldDB" id="A0A3M7MFB8"/>
<dbReference type="GO" id="GO:0000009">
    <property type="term" value="F:alpha-1,6-mannosyltransferase activity"/>
    <property type="evidence" value="ECO:0007669"/>
    <property type="project" value="InterPro"/>
</dbReference>
<organism evidence="2 3">
    <name type="scientific">Pyrenophora seminiperda CCB06</name>
    <dbReference type="NCBI Taxonomy" id="1302712"/>
    <lineage>
        <taxon>Eukaryota</taxon>
        <taxon>Fungi</taxon>
        <taxon>Dikarya</taxon>
        <taxon>Ascomycota</taxon>
        <taxon>Pezizomycotina</taxon>
        <taxon>Dothideomycetes</taxon>
        <taxon>Pleosporomycetidae</taxon>
        <taxon>Pleosporales</taxon>
        <taxon>Pleosporineae</taxon>
        <taxon>Pleosporaceae</taxon>
        <taxon>Pyrenophora</taxon>
    </lineage>
</organism>
<evidence type="ECO:0000256" key="1">
    <source>
        <dbReference type="ARBA" id="ARBA00009003"/>
    </source>
</evidence>